<feature type="transmembrane region" description="Helical" evidence="7">
    <location>
        <begin position="45"/>
        <end position="67"/>
    </location>
</feature>
<dbReference type="Pfam" id="PF00184">
    <property type="entry name" value="Hormone_5"/>
    <property type="match status" value="1"/>
</dbReference>
<proteinExistence type="inferred from homology"/>
<keyword evidence="5" id="KW-0027">Amidation</keyword>
<evidence type="ECO:0000256" key="1">
    <source>
        <dbReference type="ARBA" id="ARBA00007369"/>
    </source>
</evidence>
<evidence type="ECO:0000256" key="5">
    <source>
        <dbReference type="ARBA" id="ARBA00022815"/>
    </source>
</evidence>
<dbReference type="PRINTS" id="PR00831">
    <property type="entry name" value="NEUROPHYSIN"/>
</dbReference>
<name>A0A8T0A912_SILME</name>
<gene>
    <name evidence="8" type="ORF">HF521_013289</name>
</gene>
<comment type="similarity">
    <text evidence="1">Belongs to the vasopressin/oxytocin family.</text>
</comment>
<keyword evidence="7" id="KW-1133">Transmembrane helix</keyword>
<keyword evidence="3" id="KW-0372">Hormone</keyword>
<dbReference type="PANTHER" id="PTHR11681:SF13">
    <property type="entry name" value="VASOPRESSIN-NEUROPHYSIN 2-COPEPTIN PRECURSOR"/>
    <property type="match status" value="1"/>
</dbReference>
<evidence type="ECO:0000256" key="7">
    <source>
        <dbReference type="SAM" id="Phobius"/>
    </source>
</evidence>
<dbReference type="FunFam" id="2.60.9.10:FF:000001">
    <property type="entry name" value="oxytocin-neurophysin 1"/>
    <property type="match status" value="1"/>
</dbReference>
<dbReference type="SUPFAM" id="SSF49606">
    <property type="entry name" value="Neurophysin II"/>
    <property type="match status" value="1"/>
</dbReference>
<evidence type="ECO:0000256" key="6">
    <source>
        <dbReference type="ARBA" id="ARBA00023157"/>
    </source>
</evidence>
<keyword evidence="2" id="KW-0165">Cleavage on pair of basic residues</keyword>
<dbReference type="InterPro" id="IPR036387">
    <property type="entry name" value="Neurhyp_horm_dom_sf"/>
</dbReference>
<dbReference type="GO" id="GO:0005615">
    <property type="term" value="C:extracellular space"/>
    <property type="evidence" value="ECO:0007669"/>
    <property type="project" value="TreeGrafter"/>
</dbReference>
<dbReference type="GO" id="GO:0030141">
    <property type="term" value="C:secretory granule"/>
    <property type="evidence" value="ECO:0007669"/>
    <property type="project" value="TreeGrafter"/>
</dbReference>
<keyword evidence="4" id="KW-0732">Signal</keyword>
<keyword evidence="7" id="KW-0472">Membrane</keyword>
<keyword evidence="9" id="KW-1185">Reference proteome</keyword>
<evidence type="ECO:0000256" key="3">
    <source>
        <dbReference type="ARBA" id="ARBA00022702"/>
    </source>
</evidence>
<dbReference type="InterPro" id="IPR022423">
    <property type="entry name" value="Neurohypophysial_hormone_CS"/>
</dbReference>
<reference evidence="8" key="1">
    <citation type="submission" date="2020-08" db="EMBL/GenBank/DDBJ databases">
        <title>Chromosome-level assembly of Southern catfish (Silurus meridionalis) provides insights into visual adaptation to the nocturnal and benthic lifestyles.</title>
        <authorList>
            <person name="Zhang Y."/>
            <person name="Wang D."/>
            <person name="Peng Z."/>
        </authorList>
    </citation>
    <scope>NUCLEOTIDE SEQUENCE</scope>
    <source>
        <strain evidence="8">SWU-2019-XX</strain>
        <tissue evidence="8">Muscle</tissue>
    </source>
</reference>
<dbReference type="AlphaFoldDB" id="A0A8T0A912"/>
<keyword evidence="7" id="KW-0812">Transmembrane</keyword>
<evidence type="ECO:0000313" key="8">
    <source>
        <dbReference type="EMBL" id="KAF7688482.1"/>
    </source>
</evidence>
<dbReference type="Proteomes" id="UP000606274">
    <property type="component" value="Unassembled WGS sequence"/>
</dbReference>
<comment type="caution">
    <text evidence="8">The sequence shown here is derived from an EMBL/GenBank/DDBJ whole genome shotgun (WGS) entry which is preliminary data.</text>
</comment>
<sequence>MMWEGEYPMATTIGFRYKYGSFCERRQDGEAGKSSVRVRPRFVTMATWALSFLCAFVVLSLSSACYIQNCPRGGKRSFLDAVPRQCMPCGPGDKGQCFGPSICCGEGLGCVIGSPVTARCLEEEYLPSPCEAGGKPCGPDEGRCAAPGVCCDSDGCKLDSDCMEGSEHEDTDERKSFLGGSRGELLLHILHPGRARGPY</sequence>
<accession>A0A8T0A912</accession>
<evidence type="ECO:0000256" key="2">
    <source>
        <dbReference type="ARBA" id="ARBA00022685"/>
    </source>
</evidence>
<evidence type="ECO:0000256" key="4">
    <source>
        <dbReference type="ARBA" id="ARBA00022729"/>
    </source>
</evidence>
<keyword evidence="6" id="KW-1015">Disulfide bond</keyword>
<dbReference type="InterPro" id="IPR000981">
    <property type="entry name" value="Neurhyp_horm"/>
</dbReference>
<dbReference type="PROSITE" id="PS00264">
    <property type="entry name" value="NEUROHYPOPHYS_HORM"/>
    <property type="match status" value="1"/>
</dbReference>
<dbReference type="Gene3D" id="2.60.9.10">
    <property type="entry name" value="Neurohypophysial hormone domain"/>
    <property type="match status" value="1"/>
</dbReference>
<evidence type="ECO:0000313" key="9">
    <source>
        <dbReference type="Proteomes" id="UP000606274"/>
    </source>
</evidence>
<dbReference type="PANTHER" id="PTHR11681">
    <property type="entry name" value="NEUROPHYSIN"/>
    <property type="match status" value="1"/>
</dbReference>
<dbReference type="Pfam" id="PF00220">
    <property type="entry name" value="Hormone_4"/>
    <property type="match status" value="1"/>
</dbReference>
<dbReference type="EMBL" id="JABFDY010000025">
    <property type="protein sequence ID" value="KAF7688482.1"/>
    <property type="molecule type" value="Genomic_DNA"/>
</dbReference>
<dbReference type="SMART" id="SM00003">
    <property type="entry name" value="NH"/>
    <property type="match status" value="1"/>
</dbReference>
<protein>
    <submittedName>
        <fullName evidence="8">Uncharacterized protein</fullName>
    </submittedName>
</protein>
<dbReference type="GO" id="GO:0005185">
    <property type="term" value="F:neurohypophyseal hormone activity"/>
    <property type="evidence" value="ECO:0007669"/>
    <property type="project" value="InterPro"/>
</dbReference>
<organism evidence="8 9">
    <name type="scientific">Silurus meridionalis</name>
    <name type="common">Southern catfish</name>
    <name type="synonym">Silurus soldatovi meridionalis</name>
    <dbReference type="NCBI Taxonomy" id="175797"/>
    <lineage>
        <taxon>Eukaryota</taxon>
        <taxon>Metazoa</taxon>
        <taxon>Chordata</taxon>
        <taxon>Craniata</taxon>
        <taxon>Vertebrata</taxon>
        <taxon>Euteleostomi</taxon>
        <taxon>Actinopterygii</taxon>
        <taxon>Neopterygii</taxon>
        <taxon>Teleostei</taxon>
        <taxon>Ostariophysi</taxon>
        <taxon>Siluriformes</taxon>
        <taxon>Siluridae</taxon>
        <taxon>Silurus</taxon>
    </lineage>
</organism>